<feature type="transmembrane region" description="Helical" evidence="1">
    <location>
        <begin position="967"/>
        <end position="989"/>
    </location>
</feature>
<protein>
    <submittedName>
        <fullName evidence="2">Acriflavin resistance protein</fullName>
    </submittedName>
</protein>
<comment type="caution">
    <text evidence="2">The sequence shown here is derived from an EMBL/GenBank/DDBJ whole genome shotgun (WGS) entry which is preliminary data.</text>
</comment>
<feature type="transmembrane region" description="Helical" evidence="1">
    <location>
        <begin position="892"/>
        <end position="912"/>
    </location>
</feature>
<dbReference type="PANTHER" id="PTHR32063">
    <property type="match status" value="1"/>
</dbReference>
<dbReference type="SUPFAM" id="SSF82714">
    <property type="entry name" value="Multidrug efflux transporter AcrB TolC docking domain, DN and DC subdomains"/>
    <property type="match status" value="2"/>
</dbReference>
<dbReference type="GO" id="GO:0042910">
    <property type="term" value="F:xenobiotic transmembrane transporter activity"/>
    <property type="evidence" value="ECO:0007669"/>
    <property type="project" value="TreeGrafter"/>
</dbReference>
<feature type="transmembrane region" description="Helical" evidence="1">
    <location>
        <begin position="403"/>
        <end position="427"/>
    </location>
</feature>
<dbReference type="Gene3D" id="3.30.70.1440">
    <property type="entry name" value="Multidrug efflux transporter AcrB pore domain"/>
    <property type="match status" value="1"/>
</dbReference>
<keyword evidence="3" id="KW-1185">Reference proteome</keyword>
<dbReference type="RefSeq" id="WP_098060966.1">
    <property type="nucleotide sequence ID" value="NZ_PDEP01000001.1"/>
</dbReference>
<dbReference type="Pfam" id="PF00873">
    <property type="entry name" value="ACR_tran"/>
    <property type="match status" value="1"/>
</dbReference>
<feature type="transmembrane region" description="Helical" evidence="1">
    <location>
        <begin position="347"/>
        <end position="369"/>
    </location>
</feature>
<dbReference type="Gene3D" id="3.30.70.1320">
    <property type="entry name" value="Multidrug efflux transporter AcrB pore domain like"/>
    <property type="match status" value="1"/>
</dbReference>
<dbReference type="InterPro" id="IPR001036">
    <property type="entry name" value="Acrflvin-R"/>
</dbReference>
<evidence type="ECO:0000256" key="1">
    <source>
        <dbReference type="SAM" id="Phobius"/>
    </source>
</evidence>
<feature type="transmembrane region" description="Helical" evidence="1">
    <location>
        <begin position="481"/>
        <end position="502"/>
    </location>
</feature>
<keyword evidence="1" id="KW-0812">Transmembrane</keyword>
<feature type="transmembrane region" description="Helical" evidence="1">
    <location>
        <begin position="865"/>
        <end position="885"/>
    </location>
</feature>
<proteinExistence type="predicted"/>
<evidence type="ECO:0000313" key="2">
    <source>
        <dbReference type="EMBL" id="PEN09568.1"/>
    </source>
</evidence>
<dbReference type="Proteomes" id="UP000221024">
    <property type="component" value="Unassembled WGS sequence"/>
</dbReference>
<feature type="transmembrane region" description="Helical" evidence="1">
    <location>
        <begin position="448"/>
        <end position="469"/>
    </location>
</feature>
<gene>
    <name evidence="2" type="ORF">CRI93_02220</name>
</gene>
<dbReference type="OrthoDB" id="9798415at2"/>
<dbReference type="SUPFAM" id="SSF82866">
    <property type="entry name" value="Multidrug efflux transporter AcrB transmembrane domain"/>
    <property type="match status" value="2"/>
</dbReference>
<feature type="transmembrane region" description="Helical" evidence="1">
    <location>
        <begin position="918"/>
        <end position="937"/>
    </location>
</feature>
<keyword evidence="1" id="KW-0472">Membrane</keyword>
<dbReference type="SUPFAM" id="SSF82693">
    <property type="entry name" value="Multidrug efflux transporter AcrB pore domain, PN1, PN2, PC1 and PC2 subdomains"/>
    <property type="match status" value="1"/>
</dbReference>
<name>A0A2H3PBC8_9BACT</name>
<reference evidence="2 3" key="1">
    <citation type="submission" date="2017-10" db="EMBL/GenBank/DDBJ databases">
        <title>Draft genome of Longimonas halophila.</title>
        <authorList>
            <person name="Goh K.M."/>
            <person name="Shamsir M.S."/>
            <person name="Lim S.W."/>
        </authorList>
    </citation>
    <scope>NUCLEOTIDE SEQUENCE [LARGE SCALE GENOMIC DNA]</scope>
    <source>
        <strain evidence="2 3">KCTC 42399</strain>
    </source>
</reference>
<dbReference type="Gene3D" id="3.30.2090.10">
    <property type="entry name" value="Multidrug efflux transporter AcrB TolC docking domain, DN and DC subdomains"/>
    <property type="match status" value="2"/>
</dbReference>
<evidence type="ECO:0000313" key="3">
    <source>
        <dbReference type="Proteomes" id="UP000221024"/>
    </source>
</evidence>
<accession>A0A2H3PBC8</accession>
<feature type="transmembrane region" description="Helical" evidence="1">
    <location>
        <begin position="995"/>
        <end position="1018"/>
    </location>
</feature>
<dbReference type="GO" id="GO:0005886">
    <property type="term" value="C:plasma membrane"/>
    <property type="evidence" value="ECO:0007669"/>
    <property type="project" value="TreeGrafter"/>
</dbReference>
<dbReference type="Gene3D" id="3.30.70.1430">
    <property type="entry name" value="Multidrug efflux transporter AcrB pore domain"/>
    <property type="match status" value="2"/>
</dbReference>
<dbReference type="Gene3D" id="1.20.1640.10">
    <property type="entry name" value="Multidrug efflux transporter AcrB transmembrane domain"/>
    <property type="match status" value="2"/>
</dbReference>
<sequence>MKAFIRGCVNRPVGVAAACVLVTVLATAALVRLPVALLPDLGYPALTVWTPYPDVPPDRVERSVTERIEGAVSGTQGLERVTGRSQLGGSLVELRFGWNANLDLALLEVREQIDRLGNALPDEAERPVVLRVDPSERPVMMLALRGATADSARTPTPVRNDERRSWQDLAQLRQIGREVVARRLEQLQGVARVRVTGGHERQVDIAIDPDRMARYRLSVGDVGRALQQSNAALSGGQIRRGPFRYAVEVSGEFESARDIAETVVTRQGAVPIRVRDIATVQPSVEERRGLVRLDGRESLLLLVERTPDANTVRTAEAVRSALAPLETELSGVDLDVVVDESVFIEEAIGGVTQAVLVGGLLAVLVLFGFLRRRRVVAAIAVAVPLSLGLTLIGFELLGISFNLIALSGLALGVGLLVDNAIIVVENIARLREDGQSAYDAAINGTAEVAGAIAASTLTTIAVFLPITLVEGLAGRLFRDQSLAVVVALLASLLVALAVVPVIMSREHSDEEAGLGLRLRPLLGGYERGLQWCLAHPNPVLTGALVACVAAGALALFLPREVVPAADQGRVEAHITLPSGADLPLVSERAAVVERAAQALPGTQHVLADLGERSTARLELDPRPPYEGDLTILLNDNTDAAEAQAQLNATDWPSDMTVDVRPAQTQLEALLVSNGAELTIDLVADEQRPDPPVIAEALQALRAQDALTGVQRAEAQDVPGYRLHLRRNNMARFGVQTTQIGNALNAAARGYRASELRQIGEEVPIMVRTDMAASIEELLSRRIPTANGLLPLHLFLEAERITLPAALTRTDQTPVARITAGIAAGADLRTAQAAIDNALTPVLDKVPRARYAIGGASTAFQEGLTAVGWSLLLSLLLVYLILTAQFERLLQPLVILAAVPLAAAGVVTVLALAGQSINLMSMTGCVVLVGIVVNDAIIKVDFINQRQARGLSLHDAITAAGKARVRPILMTTVTTALGLLPLALGFGAGAELRAPLAIAIVGGLLSATVLTLFVVPVLVQQVGRSG</sequence>
<dbReference type="EMBL" id="PDEP01000001">
    <property type="protein sequence ID" value="PEN09568.1"/>
    <property type="molecule type" value="Genomic_DNA"/>
</dbReference>
<dbReference type="AlphaFoldDB" id="A0A2H3PBC8"/>
<feature type="transmembrane region" description="Helical" evidence="1">
    <location>
        <begin position="376"/>
        <end position="397"/>
    </location>
</feature>
<dbReference type="PANTHER" id="PTHR32063:SF0">
    <property type="entry name" value="SWARMING MOTILITY PROTEIN SWRC"/>
    <property type="match status" value="1"/>
</dbReference>
<feature type="transmembrane region" description="Helical" evidence="1">
    <location>
        <begin position="539"/>
        <end position="557"/>
    </location>
</feature>
<organism evidence="2 3">
    <name type="scientific">Longimonas halophila</name>
    <dbReference type="NCBI Taxonomy" id="1469170"/>
    <lineage>
        <taxon>Bacteria</taxon>
        <taxon>Pseudomonadati</taxon>
        <taxon>Rhodothermota</taxon>
        <taxon>Rhodothermia</taxon>
        <taxon>Rhodothermales</taxon>
        <taxon>Salisaetaceae</taxon>
        <taxon>Longimonas</taxon>
    </lineage>
</organism>
<dbReference type="InterPro" id="IPR027463">
    <property type="entry name" value="AcrB_DN_DC_subdom"/>
</dbReference>
<dbReference type="PRINTS" id="PR00702">
    <property type="entry name" value="ACRIFLAVINRP"/>
</dbReference>
<keyword evidence="1" id="KW-1133">Transmembrane helix</keyword>